<dbReference type="EMBL" id="BAAAEO010000003">
    <property type="protein sequence ID" value="GAA0551742.1"/>
    <property type="molecule type" value="Genomic_DNA"/>
</dbReference>
<protein>
    <submittedName>
        <fullName evidence="1">Uncharacterized protein</fullName>
    </submittedName>
</protein>
<dbReference type="Proteomes" id="UP001501169">
    <property type="component" value="Unassembled WGS sequence"/>
</dbReference>
<keyword evidence="2" id="KW-1185">Reference proteome</keyword>
<comment type="caution">
    <text evidence="1">The sequence shown here is derived from an EMBL/GenBank/DDBJ whole genome shotgun (WGS) entry which is preliminary data.</text>
</comment>
<gene>
    <name evidence="1" type="ORF">GCM10009098_19260</name>
</gene>
<sequence>MISRAWLFTVAVVLSVAVSGWFWHDNSSPADSIADTGKGTVTPTIEIAENSKTPIKPVTEGPTMASDISSDSAQQSVQVECDDIQQQINTHPAAEEFRQFNQSLSSELIDSYYEQLNMDELLAEAQTANVSAMRMLSEKYLRYAQFQSYSKPDKSLFDERLKDRSALAQSRYWNEQAGLHGYVGAFFGFAFTYSIEISELTQQLNESPELANELAVQIRDLEYQLAAYMQLAFDVMPQLTDILLPLEMKIKHFQAGGASGLPFEPQEYEQIYRDLYAQWQYKRAQLGLPPQFGFSLTPGVRQLMALEKQLYSCQR</sequence>
<reference evidence="1 2" key="1">
    <citation type="journal article" date="2019" name="Int. J. Syst. Evol. Microbiol.">
        <title>The Global Catalogue of Microorganisms (GCM) 10K type strain sequencing project: providing services to taxonomists for standard genome sequencing and annotation.</title>
        <authorList>
            <consortium name="The Broad Institute Genomics Platform"/>
            <consortium name="The Broad Institute Genome Sequencing Center for Infectious Disease"/>
            <person name="Wu L."/>
            <person name="Ma J."/>
        </authorList>
    </citation>
    <scope>NUCLEOTIDE SEQUENCE [LARGE SCALE GENOMIC DNA]</scope>
    <source>
        <strain evidence="1 2">JCM 14331</strain>
    </source>
</reference>
<organism evidence="1 2">
    <name type="scientific">Rheinheimera aquimaris</name>
    <dbReference type="NCBI Taxonomy" id="412437"/>
    <lineage>
        <taxon>Bacteria</taxon>
        <taxon>Pseudomonadati</taxon>
        <taxon>Pseudomonadota</taxon>
        <taxon>Gammaproteobacteria</taxon>
        <taxon>Chromatiales</taxon>
        <taxon>Chromatiaceae</taxon>
        <taxon>Rheinheimera</taxon>
    </lineage>
</organism>
<accession>A0ABN1DTI9</accession>
<evidence type="ECO:0000313" key="2">
    <source>
        <dbReference type="Proteomes" id="UP001501169"/>
    </source>
</evidence>
<evidence type="ECO:0000313" key="1">
    <source>
        <dbReference type="EMBL" id="GAA0551742.1"/>
    </source>
</evidence>
<name>A0ABN1DTI9_9GAMM</name>
<dbReference type="RefSeq" id="WP_226767236.1">
    <property type="nucleotide sequence ID" value="NZ_BAAAEO010000003.1"/>
</dbReference>
<proteinExistence type="predicted"/>